<dbReference type="GO" id="GO:0008616">
    <property type="term" value="P:tRNA queuosine(34) biosynthetic process"/>
    <property type="evidence" value="ECO:0007669"/>
    <property type="project" value="UniProtKB-UniRule"/>
</dbReference>
<evidence type="ECO:0000256" key="4">
    <source>
        <dbReference type="ARBA" id="ARBA00023002"/>
    </source>
</evidence>
<evidence type="ECO:0000313" key="7">
    <source>
        <dbReference type="EMBL" id="AQS50999.1"/>
    </source>
</evidence>
<name>A0A1U9JZ55_9BURK</name>
<organism evidence="7 8">
    <name type="scientific">Paenalcaligenes hominis</name>
    <dbReference type="NCBI Taxonomy" id="643674"/>
    <lineage>
        <taxon>Bacteria</taxon>
        <taxon>Pseudomonadati</taxon>
        <taxon>Pseudomonadota</taxon>
        <taxon>Betaproteobacteria</taxon>
        <taxon>Burkholderiales</taxon>
        <taxon>Alcaligenaceae</taxon>
        <taxon>Paenalcaligenes</taxon>
    </lineage>
</organism>
<reference evidence="7 8" key="1">
    <citation type="submission" date="2017-01" db="EMBL/GenBank/DDBJ databases">
        <title>Complete Genome Sequence of Paenalcaligenes hominis, Isolated from a paraplegic Patient with neurogenic bladder.</title>
        <authorList>
            <person name="Mukhopadhyay R."/>
            <person name="Joaquin J."/>
            <person name="Hogue R."/>
            <person name="Kilaru A."/>
            <person name="Jospin G."/>
            <person name="Mars K."/>
            <person name="Eisen J.A."/>
            <person name="Chaturvedi V."/>
        </authorList>
    </citation>
    <scope>NUCLEOTIDE SEQUENCE [LARGE SCALE GENOMIC DNA]</scope>
    <source>
        <strain evidence="7 8">15S00501</strain>
    </source>
</reference>
<dbReference type="STRING" id="643674.PAEH1_04390"/>
<dbReference type="Pfam" id="PF14489">
    <property type="entry name" value="QueF"/>
    <property type="match status" value="1"/>
</dbReference>
<keyword evidence="3 5" id="KW-0521">NADP</keyword>
<dbReference type="InterPro" id="IPR029139">
    <property type="entry name" value="QueF_N"/>
</dbReference>
<evidence type="ECO:0000313" key="8">
    <source>
        <dbReference type="Proteomes" id="UP000189369"/>
    </source>
</evidence>
<keyword evidence="2 5" id="KW-0671">Queuosine biosynthesis</keyword>
<dbReference type="NCBIfam" id="TIGR03138">
    <property type="entry name" value="QueF"/>
    <property type="match status" value="1"/>
</dbReference>
<dbReference type="SUPFAM" id="SSF55620">
    <property type="entry name" value="Tetrahydrobiopterin biosynthesis enzymes-like"/>
    <property type="match status" value="1"/>
</dbReference>
<dbReference type="OrthoDB" id="9789995at2"/>
<feature type="active site" description="Proton donor" evidence="5">
    <location>
        <position position="190"/>
    </location>
</feature>
<proteinExistence type="inferred from homology"/>
<dbReference type="PANTHER" id="PTHR34354:SF1">
    <property type="entry name" value="NADPH-DEPENDENT 7-CYANO-7-DEAZAGUANINE REDUCTASE"/>
    <property type="match status" value="1"/>
</dbReference>
<evidence type="ECO:0000259" key="6">
    <source>
        <dbReference type="Pfam" id="PF14819"/>
    </source>
</evidence>
<keyword evidence="4 5" id="KW-0560">Oxidoreductase</keyword>
<dbReference type="HAMAP" id="MF_00817">
    <property type="entry name" value="QueF_type2"/>
    <property type="match status" value="1"/>
</dbReference>
<feature type="domain" description="NADPH-dependent 7-cyano-7-deazaguanine reductase N-terminal" evidence="6">
    <location>
        <begin position="18"/>
        <end position="125"/>
    </location>
</feature>
<dbReference type="PIRSF" id="PIRSF004750">
    <property type="entry name" value="Nitrile_oxidored_YqcD_prd"/>
    <property type="match status" value="1"/>
</dbReference>
<feature type="binding site" evidence="5">
    <location>
        <begin position="82"/>
        <end position="84"/>
    </location>
    <ligand>
        <name>substrate</name>
    </ligand>
</feature>
<feature type="active site" description="Thioimide intermediate" evidence="5">
    <location>
        <position position="183"/>
    </location>
</feature>
<dbReference type="Pfam" id="PF14819">
    <property type="entry name" value="QueF_N"/>
    <property type="match status" value="1"/>
</dbReference>
<protein>
    <recommendedName>
        <fullName evidence="5">NADPH-dependent 7-cyano-7-deazaguanine reductase</fullName>
        <ecNumber evidence="5">1.7.1.13</ecNumber>
    </recommendedName>
    <alternativeName>
        <fullName evidence="5">7-cyano-7-carbaguanine reductase</fullName>
    </alternativeName>
    <alternativeName>
        <fullName evidence="5">NADPH-dependent nitrile oxidoreductase</fullName>
    </alternativeName>
    <alternativeName>
        <fullName evidence="5">PreQ(0) reductase</fullName>
    </alternativeName>
</protein>
<comment type="pathway">
    <text evidence="5">tRNA modification; tRNA-queuosine biosynthesis.</text>
</comment>
<evidence type="ECO:0000256" key="3">
    <source>
        <dbReference type="ARBA" id="ARBA00022857"/>
    </source>
</evidence>
<dbReference type="InterPro" id="IPR029500">
    <property type="entry name" value="QueF"/>
</dbReference>
<dbReference type="EC" id="1.7.1.13" evidence="5"/>
<keyword evidence="1 5" id="KW-0963">Cytoplasm</keyword>
<dbReference type="Proteomes" id="UP000189369">
    <property type="component" value="Chromosome"/>
</dbReference>
<feature type="binding site" evidence="5">
    <location>
        <begin position="84"/>
        <end position="85"/>
    </location>
    <ligand>
        <name>NADPH</name>
        <dbReference type="ChEBI" id="CHEBI:57783"/>
    </ligand>
</feature>
<dbReference type="KEGG" id="phn:PAEH1_04390"/>
<comment type="subcellular location">
    <subcellularLocation>
        <location evidence="5">Cytoplasm</location>
    </subcellularLocation>
</comment>
<evidence type="ECO:0000256" key="2">
    <source>
        <dbReference type="ARBA" id="ARBA00022785"/>
    </source>
</evidence>
<dbReference type="GO" id="GO:0005737">
    <property type="term" value="C:cytoplasm"/>
    <property type="evidence" value="ECO:0007669"/>
    <property type="project" value="UniProtKB-SubCell"/>
</dbReference>
<feature type="binding site" evidence="5">
    <location>
        <begin position="251"/>
        <end position="252"/>
    </location>
    <ligand>
        <name>NADPH</name>
        <dbReference type="ChEBI" id="CHEBI:57783"/>
    </ligand>
</feature>
<dbReference type="InterPro" id="IPR016428">
    <property type="entry name" value="QueF_type2"/>
</dbReference>
<dbReference type="UniPathway" id="UPA00392"/>
<dbReference type="InterPro" id="IPR043133">
    <property type="entry name" value="GTP-CH-I_C/QueF"/>
</dbReference>
<gene>
    <name evidence="5" type="primary">queF</name>
    <name evidence="7" type="ORF">PAEH1_04390</name>
</gene>
<dbReference type="GO" id="GO:0033739">
    <property type="term" value="F:preQ1 synthase activity"/>
    <property type="evidence" value="ECO:0007669"/>
    <property type="project" value="UniProtKB-UniRule"/>
</dbReference>
<evidence type="ECO:0000256" key="1">
    <source>
        <dbReference type="ARBA" id="ARBA00022490"/>
    </source>
</evidence>
<dbReference type="Gene3D" id="3.30.1130.10">
    <property type="match status" value="2"/>
</dbReference>
<comment type="subunit">
    <text evidence="5">Homodimer.</text>
</comment>
<evidence type="ECO:0000256" key="5">
    <source>
        <dbReference type="HAMAP-Rule" id="MF_00817"/>
    </source>
</evidence>
<comment type="function">
    <text evidence="5">Catalyzes the NADPH-dependent reduction of 7-cyano-7-deazaguanine (preQ0) to 7-aminomethyl-7-deazaguanine (preQ1).</text>
</comment>
<dbReference type="EMBL" id="CP019697">
    <property type="protein sequence ID" value="AQS50999.1"/>
    <property type="molecule type" value="Genomic_DNA"/>
</dbReference>
<dbReference type="InterPro" id="IPR050084">
    <property type="entry name" value="NADPH_dep_7-cyano-7-deazaG_red"/>
</dbReference>
<comment type="catalytic activity">
    <reaction evidence="5">
        <text>7-aminomethyl-7-carbaguanine + 2 NADP(+) = 7-cyano-7-carbaguanine + 2 NADPH + 3 H(+)</text>
        <dbReference type="Rhea" id="RHEA:13409"/>
        <dbReference type="ChEBI" id="CHEBI:15378"/>
        <dbReference type="ChEBI" id="CHEBI:45075"/>
        <dbReference type="ChEBI" id="CHEBI:57783"/>
        <dbReference type="ChEBI" id="CHEBI:58349"/>
        <dbReference type="ChEBI" id="CHEBI:58703"/>
        <dbReference type="EC" id="1.7.1.13"/>
    </reaction>
</comment>
<accession>A0A1U9JZ55</accession>
<dbReference type="AlphaFoldDB" id="A0A1U9JZ55"/>
<comment type="similarity">
    <text evidence="5">Belongs to the GTP cyclohydrolase I family. QueF type 2 subfamily.</text>
</comment>
<feature type="binding site" evidence="5">
    <location>
        <begin position="222"/>
        <end position="223"/>
    </location>
    <ligand>
        <name>substrate</name>
    </ligand>
</feature>
<dbReference type="PANTHER" id="PTHR34354">
    <property type="entry name" value="NADPH-DEPENDENT 7-CYANO-7-DEAZAGUANINE REDUCTASE"/>
    <property type="match status" value="1"/>
</dbReference>
<sequence length="275" mass="31799">MRSSHSISDSPLGNEVHYPTRYDPNVLFAIERAPNRTHLTLPENWLGEDIWYAYELSWLNEKGKPMVAIGRFSFPWHSPFLVESKSFKLYLNSLNETHFAAQEDVKALLVRDLSALTQSEVDVQLYLLEHYEGPRAQPLEGTCIDQLDVAITHYQPAPELLTCNADQGTRTETLVSHLLKSNCPVTGQPDWGTVQISYTGTAIDHTALLRYIVSFRKHTEFHEHCVERIYHDLMQRCQPEKLFVMARYTRRGGLDINPWRSNYVKTVPNQRTERQ</sequence>